<comment type="similarity">
    <text evidence="2">Belongs to the major facilitator superfamily. MFSD6 family.</text>
</comment>
<feature type="transmembrane region" description="Helical" evidence="6">
    <location>
        <begin position="21"/>
        <end position="42"/>
    </location>
</feature>
<dbReference type="InterPro" id="IPR024989">
    <property type="entry name" value="MFS_assoc_dom"/>
</dbReference>
<name>A0AAN8PN07_POLSC</name>
<evidence type="ECO:0000313" key="8">
    <source>
        <dbReference type="EMBL" id="KAK6639531.1"/>
    </source>
</evidence>
<gene>
    <name evidence="8" type="ORF">RUM43_007804</name>
</gene>
<comment type="subcellular location">
    <subcellularLocation>
        <location evidence="1">Membrane</location>
        <topology evidence="1">Multi-pass membrane protein</topology>
    </subcellularLocation>
</comment>
<evidence type="ECO:0000259" key="7">
    <source>
        <dbReference type="Pfam" id="PF12832"/>
    </source>
</evidence>
<dbReference type="InterPro" id="IPR036259">
    <property type="entry name" value="MFS_trans_sf"/>
</dbReference>
<dbReference type="InterPro" id="IPR051717">
    <property type="entry name" value="MFS_MFSD6"/>
</dbReference>
<feature type="transmembrane region" description="Helical" evidence="6">
    <location>
        <begin position="212"/>
        <end position="233"/>
    </location>
</feature>
<dbReference type="Gene3D" id="1.20.1250.20">
    <property type="entry name" value="MFS general substrate transporter like domains"/>
    <property type="match status" value="3"/>
</dbReference>
<feature type="transmembrane region" description="Helical" evidence="6">
    <location>
        <begin position="401"/>
        <end position="424"/>
    </location>
</feature>
<dbReference type="Proteomes" id="UP001372834">
    <property type="component" value="Unassembled WGS sequence"/>
</dbReference>
<evidence type="ECO:0000256" key="1">
    <source>
        <dbReference type="ARBA" id="ARBA00004141"/>
    </source>
</evidence>
<keyword evidence="5 6" id="KW-0472">Membrane</keyword>
<evidence type="ECO:0000256" key="5">
    <source>
        <dbReference type="ARBA" id="ARBA00023136"/>
    </source>
</evidence>
<evidence type="ECO:0000256" key="2">
    <source>
        <dbReference type="ARBA" id="ARBA00005241"/>
    </source>
</evidence>
<feature type="transmembrane region" description="Helical" evidence="6">
    <location>
        <begin position="87"/>
        <end position="106"/>
    </location>
</feature>
<protein>
    <recommendedName>
        <fullName evidence="7">Major facilitator superfamily associated domain-containing protein</fullName>
    </recommendedName>
</protein>
<dbReference type="GO" id="GO:0016020">
    <property type="term" value="C:membrane"/>
    <property type="evidence" value="ECO:0007669"/>
    <property type="project" value="UniProtKB-SubCell"/>
</dbReference>
<comment type="caution">
    <text evidence="8">The sequence shown here is derived from an EMBL/GenBank/DDBJ whole genome shotgun (WGS) entry which is preliminary data.</text>
</comment>
<evidence type="ECO:0000313" key="9">
    <source>
        <dbReference type="Proteomes" id="UP001372834"/>
    </source>
</evidence>
<keyword evidence="4 6" id="KW-1133">Transmembrane helix</keyword>
<sequence>MKSKPFLLSDFQVKMALNRRLLPVKAHFFLFMAVSGPILPYLTVYGKQLGISEVVMGTITAVVPLTFLLAKPVFGFIADYFYEKRKFIFMSLIMSMSLFYLGLYFVPPLNIEMDYSFLENNHSRIHFCDNSQPVSADTSNASVWPIQVCNVTCHNETTLHSCPIIGLNCGQTFCYEKTLPDICNWTDIPEDCHRKCLKEISQNSQLFQSTQFYIFIILMTLSMITFNVSNSISDAICFDMLGENGENNYGYQRVWGTIGFGITAFLGGLGMDFWSDGEVKNYNPAFFMIIVFTLLDMICCVKLKLPKMQTTENILKSLSKVLQNKTMSIFLVFVTLVGVLDGFIIYFMFWFLEDLAIGTDQMKHIKVLEGLTVAAETLGGEIIFFLLSGKILKTLGYGHTLTLCFFNYALRLCLISFISDPWWIVAIELLMQGPTYALCYTTIVAYANAISPPGTSATMQGIIAGMDDGFDLSTIHAVFQKILQKTIVKISQFNQLYVIIEKFYTSTIFNV</sequence>
<feature type="transmembrane region" description="Helical" evidence="6">
    <location>
        <begin position="326"/>
        <end position="351"/>
    </location>
</feature>
<dbReference type="Pfam" id="PF12832">
    <property type="entry name" value="MFS_1_like"/>
    <property type="match status" value="1"/>
</dbReference>
<dbReference type="EMBL" id="JAWJWE010000003">
    <property type="protein sequence ID" value="KAK6639531.1"/>
    <property type="molecule type" value="Genomic_DNA"/>
</dbReference>
<dbReference type="PANTHER" id="PTHR16172:SF37">
    <property type="entry name" value="RE36877P"/>
    <property type="match status" value="1"/>
</dbReference>
<dbReference type="PANTHER" id="PTHR16172">
    <property type="entry name" value="MAJOR FACILITATOR SUPERFAMILY DOMAIN-CONTAINING PROTEIN 6-LIKE"/>
    <property type="match status" value="1"/>
</dbReference>
<accession>A0AAN8PN07</accession>
<keyword evidence="3 6" id="KW-0812">Transmembrane</keyword>
<dbReference type="SUPFAM" id="SSF103473">
    <property type="entry name" value="MFS general substrate transporter"/>
    <property type="match status" value="1"/>
</dbReference>
<evidence type="ECO:0000256" key="4">
    <source>
        <dbReference type="ARBA" id="ARBA00022989"/>
    </source>
</evidence>
<feature type="transmembrane region" description="Helical" evidence="6">
    <location>
        <begin position="54"/>
        <end position="75"/>
    </location>
</feature>
<dbReference type="AlphaFoldDB" id="A0AAN8PN07"/>
<feature type="transmembrane region" description="Helical" evidence="6">
    <location>
        <begin position="254"/>
        <end position="274"/>
    </location>
</feature>
<reference evidence="8 9" key="1">
    <citation type="submission" date="2023-10" db="EMBL/GenBank/DDBJ databases">
        <title>Genomes of two closely related lineages of the louse Polyplax serrata with different host specificities.</title>
        <authorList>
            <person name="Martinu J."/>
            <person name="Tarabai H."/>
            <person name="Stefka J."/>
            <person name="Hypsa V."/>
        </authorList>
    </citation>
    <scope>NUCLEOTIDE SEQUENCE [LARGE SCALE GENOMIC DNA]</scope>
    <source>
        <strain evidence="8">HR10_N</strain>
    </source>
</reference>
<feature type="domain" description="Major facilitator superfamily associated" evidence="7">
    <location>
        <begin position="24"/>
        <end position="468"/>
    </location>
</feature>
<organism evidence="8 9">
    <name type="scientific">Polyplax serrata</name>
    <name type="common">Common mouse louse</name>
    <dbReference type="NCBI Taxonomy" id="468196"/>
    <lineage>
        <taxon>Eukaryota</taxon>
        <taxon>Metazoa</taxon>
        <taxon>Ecdysozoa</taxon>
        <taxon>Arthropoda</taxon>
        <taxon>Hexapoda</taxon>
        <taxon>Insecta</taxon>
        <taxon>Pterygota</taxon>
        <taxon>Neoptera</taxon>
        <taxon>Paraneoptera</taxon>
        <taxon>Psocodea</taxon>
        <taxon>Troctomorpha</taxon>
        <taxon>Phthiraptera</taxon>
        <taxon>Anoplura</taxon>
        <taxon>Polyplacidae</taxon>
        <taxon>Polyplax</taxon>
    </lineage>
</organism>
<feature type="transmembrane region" description="Helical" evidence="6">
    <location>
        <begin position="371"/>
        <end position="389"/>
    </location>
</feature>
<evidence type="ECO:0000256" key="3">
    <source>
        <dbReference type="ARBA" id="ARBA00022692"/>
    </source>
</evidence>
<feature type="transmembrane region" description="Helical" evidence="6">
    <location>
        <begin position="286"/>
        <end position="305"/>
    </location>
</feature>
<evidence type="ECO:0000256" key="6">
    <source>
        <dbReference type="SAM" id="Phobius"/>
    </source>
</evidence>
<proteinExistence type="inferred from homology"/>